<dbReference type="GO" id="GO:0016887">
    <property type="term" value="F:ATP hydrolysis activity"/>
    <property type="evidence" value="ECO:0007669"/>
    <property type="project" value="InterPro"/>
</dbReference>
<dbReference type="Pfam" id="PF17863">
    <property type="entry name" value="AAA_lid_2"/>
    <property type="match status" value="1"/>
</dbReference>
<organism evidence="6 7">
    <name type="scientific">Halomicrobium zhouii</name>
    <dbReference type="NCBI Taxonomy" id="767519"/>
    <lineage>
        <taxon>Archaea</taxon>
        <taxon>Methanobacteriati</taxon>
        <taxon>Methanobacteriota</taxon>
        <taxon>Stenosarchaea group</taxon>
        <taxon>Halobacteria</taxon>
        <taxon>Halobacteriales</taxon>
        <taxon>Haloarculaceae</taxon>
        <taxon>Halomicrobium</taxon>
    </lineage>
</organism>
<keyword evidence="2" id="KW-0067">ATP-binding</keyword>
<feature type="domain" description="ATPase AAA-3" evidence="4">
    <location>
        <begin position="40"/>
        <end position="171"/>
    </location>
</feature>
<dbReference type="STRING" id="767519.SAMN05216559_0532"/>
<reference evidence="6 7" key="1">
    <citation type="submission" date="2016-10" db="EMBL/GenBank/DDBJ databases">
        <authorList>
            <person name="de Groot N.N."/>
        </authorList>
    </citation>
    <scope>NUCLEOTIDE SEQUENCE [LARGE SCALE GENOMIC DNA]</scope>
    <source>
        <strain evidence="6 7">CGMCC 1.10457</strain>
    </source>
</reference>
<evidence type="ECO:0000256" key="3">
    <source>
        <dbReference type="SAM" id="MobiDB-lite"/>
    </source>
</evidence>
<evidence type="ECO:0000256" key="2">
    <source>
        <dbReference type="ARBA" id="ARBA00022840"/>
    </source>
</evidence>
<dbReference type="FunFam" id="3.40.50.300:FF:000640">
    <property type="entry name" value="MoxR family ATPase"/>
    <property type="match status" value="1"/>
</dbReference>
<keyword evidence="7" id="KW-1185">Reference proteome</keyword>
<feature type="region of interest" description="Disordered" evidence="3">
    <location>
        <begin position="181"/>
        <end position="201"/>
    </location>
</feature>
<accession>A0A1I6KBY9</accession>
<dbReference type="AlphaFoldDB" id="A0A1I6KBY9"/>
<evidence type="ECO:0000256" key="1">
    <source>
        <dbReference type="ARBA" id="ARBA00022741"/>
    </source>
</evidence>
<evidence type="ECO:0000259" key="4">
    <source>
        <dbReference type="Pfam" id="PF07726"/>
    </source>
</evidence>
<dbReference type="SUPFAM" id="SSF52540">
    <property type="entry name" value="P-loop containing nucleoside triphosphate hydrolases"/>
    <property type="match status" value="1"/>
</dbReference>
<dbReference type="PIRSF" id="PIRSF002849">
    <property type="entry name" value="AAA_ATPase_chaperone_MoxR_prd"/>
    <property type="match status" value="1"/>
</dbReference>
<dbReference type="RefSeq" id="WP_089813616.1">
    <property type="nucleotide sequence ID" value="NZ_FOZK01000001.1"/>
</dbReference>
<dbReference type="CDD" id="cd00009">
    <property type="entry name" value="AAA"/>
    <property type="match status" value="1"/>
</dbReference>
<dbReference type="PANTHER" id="PTHR42759:SF5">
    <property type="entry name" value="METHANOL DEHYDROGENASE REGULATOR"/>
    <property type="match status" value="1"/>
</dbReference>
<name>A0A1I6KBY9_9EURY</name>
<dbReference type="PANTHER" id="PTHR42759">
    <property type="entry name" value="MOXR FAMILY PROTEIN"/>
    <property type="match status" value="1"/>
</dbReference>
<evidence type="ECO:0000313" key="7">
    <source>
        <dbReference type="Proteomes" id="UP000199062"/>
    </source>
</evidence>
<dbReference type="Gene3D" id="1.10.8.80">
    <property type="entry name" value="Magnesium chelatase subunit I, C-Terminal domain"/>
    <property type="match status" value="1"/>
</dbReference>
<feature type="domain" description="ChlI/MoxR AAA lid" evidence="5">
    <location>
        <begin position="234"/>
        <end position="306"/>
    </location>
</feature>
<sequence>MDVTTAGSLGEEVLEEVSTAVVADEDVLRTILTAVVARGHVLLEDVPGTGKTLTARSFATALGLSFNRIQFTPDLLPTDVTGTYVFDEREREFEFNSGPVFANVVLADEINRASPKTQAALLEAMEEGQVTVDGTTHDLPEPFVVIATQNPVEQGEGTFPLPEAQKDRFLVKTGLGYPDEAGERSLLDRREARDQPTPSAGRVLSRDDVLLLQRVPERLRVADDVKAYLVDLVRATREDPRVSVGVSPRGCQRLFEVCRARAALDGREYATPDDVKAVAPAVVTHRLVLTPDATVEDTTRSDVVADLLKQVTVPRPTPEGQR</sequence>
<keyword evidence="1" id="KW-0547">Nucleotide-binding</keyword>
<dbReference type="InterPro" id="IPR011703">
    <property type="entry name" value="ATPase_AAA-3"/>
</dbReference>
<dbReference type="Proteomes" id="UP000199062">
    <property type="component" value="Unassembled WGS sequence"/>
</dbReference>
<protein>
    <submittedName>
        <fullName evidence="6">MoxR-like ATPase</fullName>
    </submittedName>
</protein>
<dbReference type="InterPro" id="IPR027417">
    <property type="entry name" value="P-loop_NTPase"/>
</dbReference>
<dbReference type="OrthoDB" id="24581at2157"/>
<dbReference type="InterPro" id="IPR050764">
    <property type="entry name" value="CbbQ/NirQ/NorQ/GpvN"/>
</dbReference>
<dbReference type="Gene3D" id="3.40.50.300">
    <property type="entry name" value="P-loop containing nucleotide triphosphate hydrolases"/>
    <property type="match status" value="1"/>
</dbReference>
<dbReference type="EMBL" id="FOZK01000001">
    <property type="protein sequence ID" value="SFR88763.1"/>
    <property type="molecule type" value="Genomic_DNA"/>
</dbReference>
<dbReference type="GO" id="GO:0005524">
    <property type="term" value="F:ATP binding"/>
    <property type="evidence" value="ECO:0007669"/>
    <property type="project" value="UniProtKB-KW"/>
</dbReference>
<gene>
    <name evidence="6" type="ORF">SAMN05216559_0532</name>
</gene>
<proteinExistence type="predicted"/>
<evidence type="ECO:0000259" key="5">
    <source>
        <dbReference type="Pfam" id="PF17863"/>
    </source>
</evidence>
<feature type="compositionally biased region" description="Basic and acidic residues" evidence="3">
    <location>
        <begin position="181"/>
        <end position="194"/>
    </location>
</feature>
<dbReference type="Pfam" id="PF07726">
    <property type="entry name" value="AAA_3"/>
    <property type="match status" value="1"/>
</dbReference>
<evidence type="ECO:0000313" key="6">
    <source>
        <dbReference type="EMBL" id="SFR88763.1"/>
    </source>
</evidence>
<dbReference type="InterPro" id="IPR041628">
    <property type="entry name" value="ChlI/MoxR_AAA_lid"/>
</dbReference>